<evidence type="ECO:0008006" key="3">
    <source>
        <dbReference type="Google" id="ProtNLM"/>
    </source>
</evidence>
<accession>A0A1Z9YZC1</accession>
<dbReference type="EMBL" id="NEXX01000002">
    <property type="protein sequence ID" value="OUY07554.1"/>
    <property type="molecule type" value="Genomic_DNA"/>
</dbReference>
<protein>
    <recommendedName>
        <fullName evidence="3">Sulfurtransferase TusB</fullName>
    </recommendedName>
</protein>
<dbReference type="InterPro" id="IPR027396">
    <property type="entry name" value="DsrEFH-like"/>
</dbReference>
<evidence type="ECO:0000313" key="2">
    <source>
        <dbReference type="Proteomes" id="UP000196536"/>
    </source>
</evidence>
<reference evidence="1 2" key="1">
    <citation type="submission" date="2017-05" db="EMBL/GenBank/DDBJ databases">
        <title>Acinetobacter populi ANC 5415 (= PBJ7), whole genome shotgun sequencing project.</title>
        <authorList>
            <person name="Nemec A."/>
            <person name="Radolfova-Krizova L."/>
        </authorList>
    </citation>
    <scope>NUCLEOTIDE SEQUENCE [LARGE SCALE GENOMIC DNA]</scope>
    <source>
        <strain evidence="1 2">PBJ7</strain>
    </source>
</reference>
<dbReference type="GO" id="GO:0002143">
    <property type="term" value="P:tRNA wobble position uridine thiolation"/>
    <property type="evidence" value="ECO:0007669"/>
    <property type="project" value="InterPro"/>
</dbReference>
<evidence type="ECO:0000313" key="1">
    <source>
        <dbReference type="EMBL" id="OUY07554.1"/>
    </source>
</evidence>
<proteinExistence type="predicted"/>
<keyword evidence="2" id="KW-1185">Reference proteome</keyword>
<dbReference type="Gene3D" id="3.40.1260.10">
    <property type="entry name" value="DsrEFH-like"/>
    <property type="match status" value="1"/>
</dbReference>
<dbReference type="SUPFAM" id="SSF75169">
    <property type="entry name" value="DsrEFH-like"/>
    <property type="match status" value="1"/>
</dbReference>
<dbReference type="AlphaFoldDB" id="A0A1Z9YZC1"/>
<dbReference type="InterPro" id="IPR007215">
    <property type="entry name" value="Sulphur_relay_TusB/DsrH"/>
</dbReference>
<sequence length="99" mass="11277">MQSISTLYIVQASFARIEQCLVELEHLIQPQDAVILMEDSVFALSLPVENHPMEKLQVLYVLESDAHLIPAHLSTLVNIINYVDFAQMVQNAEKVITWK</sequence>
<dbReference type="OrthoDB" id="6710413at2"/>
<dbReference type="RefSeq" id="WP_087620102.1">
    <property type="nucleotide sequence ID" value="NZ_NEXX01000002.1"/>
</dbReference>
<dbReference type="GO" id="GO:0005737">
    <property type="term" value="C:cytoplasm"/>
    <property type="evidence" value="ECO:0007669"/>
    <property type="project" value="InterPro"/>
</dbReference>
<dbReference type="Proteomes" id="UP000196536">
    <property type="component" value="Unassembled WGS sequence"/>
</dbReference>
<comment type="caution">
    <text evidence="1">The sequence shown here is derived from an EMBL/GenBank/DDBJ whole genome shotgun (WGS) entry which is preliminary data.</text>
</comment>
<gene>
    <name evidence="1" type="ORF">CAP51_07335</name>
</gene>
<dbReference type="Pfam" id="PF04077">
    <property type="entry name" value="DsrH"/>
    <property type="match status" value="1"/>
</dbReference>
<name>A0A1Z9YZC1_9GAMM</name>
<organism evidence="1 2">
    <name type="scientific">Acinetobacter populi</name>
    <dbReference type="NCBI Taxonomy" id="1582270"/>
    <lineage>
        <taxon>Bacteria</taxon>
        <taxon>Pseudomonadati</taxon>
        <taxon>Pseudomonadota</taxon>
        <taxon>Gammaproteobacteria</taxon>
        <taxon>Moraxellales</taxon>
        <taxon>Moraxellaceae</taxon>
        <taxon>Acinetobacter</taxon>
    </lineage>
</organism>